<comment type="caution">
    <text evidence="4">The sequence shown here is derived from an EMBL/GenBank/DDBJ whole genome shotgun (WGS) entry which is preliminary data.</text>
</comment>
<dbReference type="AlphaFoldDB" id="A0A835XRI8"/>
<name>A0A835XRI8_9CHLO</name>
<gene>
    <name evidence="4" type="ORF">HYH03_013781</name>
</gene>
<evidence type="ECO:0000313" key="4">
    <source>
        <dbReference type="EMBL" id="KAG2487643.1"/>
    </source>
</evidence>
<dbReference type="GO" id="GO:0010005">
    <property type="term" value="C:cortical microtubule, transverse to long axis"/>
    <property type="evidence" value="ECO:0007669"/>
    <property type="project" value="TreeGrafter"/>
</dbReference>
<dbReference type="PANTHER" id="PTHR33403:SF31">
    <property type="entry name" value="PROTEIN SPIRAL1-LIKE 1"/>
    <property type="match status" value="1"/>
</dbReference>
<feature type="compositionally biased region" description="Polar residues" evidence="2">
    <location>
        <begin position="226"/>
        <end position="237"/>
    </location>
</feature>
<feature type="compositionally biased region" description="Polar residues" evidence="2">
    <location>
        <begin position="162"/>
        <end position="179"/>
    </location>
</feature>
<evidence type="ECO:0000313" key="5">
    <source>
        <dbReference type="Proteomes" id="UP000612055"/>
    </source>
</evidence>
<proteinExistence type="inferred from homology"/>
<feature type="domain" description="SAP" evidence="3">
    <location>
        <begin position="10"/>
        <end position="44"/>
    </location>
</feature>
<evidence type="ECO:0000259" key="3">
    <source>
        <dbReference type="PROSITE" id="PS50800"/>
    </source>
</evidence>
<keyword evidence="5" id="KW-1185">Reference proteome</keyword>
<dbReference type="OrthoDB" id="62622at2759"/>
<feature type="compositionally biased region" description="Low complexity" evidence="2">
    <location>
        <begin position="324"/>
        <end position="337"/>
    </location>
</feature>
<dbReference type="EMBL" id="JAEHOE010000094">
    <property type="protein sequence ID" value="KAG2487643.1"/>
    <property type="molecule type" value="Genomic_DNA"/>
</dbReference>
<evidence type="ECO:0000256" key="1">
    <source>
        <dbReference type="ARBA" id="ARBA00009656"/>
    </source>
</evidence>
<dbReference type="PANTHER" id="PTHR33403">
    <property type="entry name" value="SPR1"/>
    <property type="match status" value="1"/>
</dbReference>
<dbReference type="Proteomes" id="UP000612055">
    <property type="component" value="Unassembled WGS sequence"/>
</dbReference>
<feature type="compositionally biased region" description="Low complexity" evidence="2">
    <location>
        <begin position="280"/>
        <end position="290"/>
    </location>
</feature>
<dbReference type="GO" id="GO:0043622">
    <property type="term" value="P:cortical microtubule organization"/>
    <property type="evidence" value="ECO:0007669"/>
    <property type="project" value="InterPro"/>
</dbReference>
<feature type="region of interest" description="Disordered" evidence="2">
    <location>
        <begin position="149"/>
        <end position="374"/>
    </location>
</feature>
<dbReference type="InterPro" id="IPR039613">
    <property type="entry name" value="SPR1/2/3/4/5"/>
</dbReference>
<accession>A0A835XRI8</accession>
<reference evidence="4" key="1">
    <citation type="journal article" date="2020" name="bioRxiv">
        <title>Comparative genomics of Chlamydomonas.</title>
        <authorList>
            <person name="Craig R.J."/>
            <person name="Hasan A.R."/>
            <person name="Ness R.W."/>
            <person name="Keightley P.D."/>
        </authorList>
    </citation>
    <scope>NUCLEOTIDE SEQUENCE</scope>
    <source>
        <strain evidence="4">CCAP 11/70</strain>
    </source>
</reference>
<sequence>MNPTEVDRMLRPLQLKDLRSLARVRGLNPAGGKEQLEDRIKENMLQTGNFSTQIPVDGAPGATPAGPYGAAPPYGSAGPGNQIGVNNNNYSRPGGQQNVGNFITDRPSSHVMAPPGGHSTIQLGGYNEPEPNAYQSPAPPYQHAPAPYATNPQGYGEDMRGGSQSNNYSRPGGQQNVGNFITDRPSSRVLAPPGGGSQIAFGEYNMPPPTAPRDSPYVASAPPYGTTGQPTSYGTSSGPQGPGGMYGAPPPAQHHAPPPAQQTGGYGYGVPSHGMPGPGLPAAGMPPSMAQPAGPPYGTMPPGMAGIPQAAGYIDPQTGRPVTAGSKSAAAAQGAQANNYSRPGGQQNVGNFLTDRPSSRVLAPPGGRSQISFG</sequence>
<organism evidence="4 5">
    <name type="scientific">Edaphochlamys debaryana</name>
    <dbReference type="NCBI Taxonomy" id="47281"/>
    <lineage>
        <taxon>Eukaryota</taxon>
        <taxon>Viridiplantae</taxon>
        <taxon>Chlorophyta</taxon>
        <taxon>core chlorophytes</taxon>
        <taxon>Chlorophyceae</taxon>
        <taxon>CS clade</taxon>
        <taxon>Chlamydomonadales</taxon>
        <taxon>Chlamydomonadales incertae sedis</taxon>
        <taxon>Edaphochlamys</taxon>
    </lineage>
</organism>
<feature type="compositionally biased region" description="Pro residues" evidence="2">
    <location>
        <begin position="248"/>
        <end position="260"/>
    </location>
</feature>
<evidence type="ECO:0000256" key="2">
    <source>
        <dbReference type="SAM" id="MobiDB-lite"/>
    </source>
</evidence>
<dbReference type="PROSITE" id="PS50800">
    <property type="entry name" value="SAP"/>
    <property type="match status" value="1"/>
</dbReference>
<dbReference type="InterPro" id="IPR003034">
    <property type="entry name" value="SAP_dom"/>
</dbReference>
<feature type="compositionally biased region" description="Polar residues" evidence="2">
    <location>
        <begin position="338"/>
        <end position="351"/>
    </location>
</feature>
<protein>
    <recommendedName>
        <fullName evidence="3">SAP domain-containing protein</fullName>
    </recommendedName>
</protein>
<comment type="similarity">
    <text evidence="1">Belongs to the SPIRAL1 family.</text>
</comment>